<sequence>MIRPSRQMTPGEMIGVVGIILGFVVFIYIGLSSKSDNEPKRSRKSNWHNSHSTRMDLKGKDGAQRSKSKNRNRNTRMELGLDRPKRIGSTD</sequence>
<keyword evidence="2" id="KW-0812">Transmembrane</keyword>
<feature type="region of interest" description="Disordered" evidence="1">
    <location>
        <begin position="34"/>
        <end position="91"/>
    </location>
</feature>
<keyword evidence="4" id="KW-1185">Reference proteome</keyword>
<dbReference type="Proteomes" id="UP000218231">
    <property type="component" value="Unassembled WGS sequence"/>
</dbReference>
<evidence type="ECO:0000313" key="4">
    <source>
        <dbReference type="Proteomes" id="UP000218231"/>
    </source>
</evidence>
<feature type="transmembrane region" description="Helical" evidence="2">
    <location>
        <begin position="13"/>
        <end position="31"/>
    </location>
</feature>
<reference evidence="3 4" key="1">
    <citation type="journal article" date="2017" name="Curr. Biol.">
        <title>Genome architecture and evolution of a unichromosomal asexual nematode.</title>
        <authorList>
            <person name="Fradin H."/>
            <person name="Zegar C."/>
            <person name="Gutwein M."/>
            <person name="Lucas J."/>
            <person name="Kovtun M."/>
            <person name="Corcoran D."/>
            <person name="Baugh L.R."/>
            <person name="Kiontke K."/>
            <person name="Gunsalus K."/>
            <person name="Fitch D.H."/>
            <person name="Piano F."/>
        </authorList>
    </citation>
    <scope>NUCLEOTIDE SEQUENCE [LARGE SCALE GENOMIC DNA]</scope>
    <source>
        <strain evidence="3">PF1309</strain>
    </source>
</reference>
<evidence type="ECO:0000256" key="2">
    <source>
        <dbReference type="SAM" id="Phobius"/>
    </source>
</evidence>
<evidence type="ECO:0000313" key="3">
    <source>
        <dbReference type="EMBL" id="PAV85221.1"/>
    </source>
</evidence>
<feature type="compositionally biased region" description="Basic and acidic residues" evidence="1">
    <location>
        <begin position="53"/>
        <end position="64"/>
    </location>
</feature>
<organism evidence="3 4">
    <name type="scientific">Diploscapter pachys</name>
    <dbReference type="NCBI Taxonomy" id="2018661"/>
    <lineage>
        <taxon>Eukaryota</taxon>
        <taxon>Metazoa</taxon>
        <taxon>Ecdysozoa</taxon>
        <taxon>Nematoda</taxon>
        <taxon>Chromadorea</taxon>
        <taxon>Rhabditida</taxon>
        <taxon>Rhabditina</taxon>
        <taxon>Rhabditomorpha</taxon>
        <taxon>Rhabditoidea</taxon>
        <taxon>Rhabditidae</taxon>
        <taxon>Diploscapter</taxon>
    </lineage>
</organism>
<gene>
    <name evidence="3" type="ORF">WR25_04180</name>
</gene>
<dbReference type="AlphaFoldDB" id="A0A2A2LG37"/>
<protein>
    <submittedName>
        <fullName evidence="3">Uncharacterized protein</fullName>
    </submittedName>
</protein>
<keyword evidence="2" id="KW-1133">Transmembrane helix</keyword>
<dbReference type="EMBL" id="LIAE01006799">
    <property type="protein sequence ID" value="PAV85221.1"/>
    <property type="molecule type" value="Genomic_DNA"/>
</dbReference>
<comment type="caution">
    <text evidence="3">The sequence shown here is derived from an EMBL/GenBank/DDBJ whole genome shotgun (WGS) entry which is preliminary data.</text>
</comment>
<proteinExistence type="predicted"/>
<accession>A0A2A2LG37</accession>
<keyword evidence="2" id="KW-0472">Membrane</keyword>
<evidence type="ECO:0000256" key="1">
    <source>
        <dbReference type="SAM" id="MobiDB-lite"/>
    </source>
</evidence>
<feature type="compositionally biased region" description="Basic and acidic residues" evidence="1">
    <location>
        <begin position="75"/>
        <end position="85"/>
    </location>
</feature>
<name>A0A2A2LG37_9BILA</name>